<organism evidence="2 3">
    <name type="scientific">Salirhabdus euzebyi</name>
    <dbReference type="NCBI Taxonomy" id="394506"/>
    <lineage>
        <taxon>Bacteria</taxon>
        <taxon>Bacillati</taxon>
        <taxon>Bacillota</taxon>
        <taxon>Bacilli</taxon>
        <taxon>Bacillales</taxon>
        <taxon>Bacillaceae</taxon>
        <taxon>Salirhabdus</taxon>
    </lineage>
</organism>
<feature type="signal peptide" evidence="1">
    <location>
        <begin position="1"/>
        <end position="18"/>
    </location>
</feature>
<proteinExistence type="predicted"/>
<evidence type="ECO:0000313" key="3">
    <source>
        <dbReference type="Proteomes" id="UP000581688"/>
    </source>
</evidence>
<sequence>MKKLTLLLSSLILLLVLAACTETIETKSSSQDPYVSIVTEGNFYDYPNDYVGRSFNDFFSAPKWEYFLSEEDEHIVEFNGKAEYMGDTVNVCIQFGVDPVTEEFEVVWSDIDEYEMSDWEFEDLMYTVFE</sequence>
<feature type="chain" id="PRO_5032775393" evidence="1">
    <location>
        <begin position="19"/>
        <end position="130"/>
    </location>
</feature>
<evidence type="ECO:0000313" key="2">
    <source>
        <dbReference type="EMBL" id="MBB6453689.1"/>
    </source>
</evidence>
<protein>
    <submittedName>
        <fullName evidence="2">Uncharacterized protein YpmS</fullName>
    </submittedName>
</protein>
<dbReference type="Proteomes" id="UP000581688">
    <property type="component" value="Unassembled WGS sequence"/>
</dbReference>
<dbReference type="RefSeq" id="WP_174495965.1">
    <property type="nucleotide sequence ID" value="NZ_CADDWK010000005.1"/>
</dbReference>
<reference evidence="2 3" key="1">
    <citation type="submission" date="2020-08" db="EMBL/GenBank/DDBJ databases">
        <title>Genomic Encyclopedia of Type Strains, Phase IV (KMG-IV): sequencing the most valuable type-strain genomes for metagenomic binning, comparative biology and taxonomic classification.</title>
        <authorList>
            <person name="Goeker M."/>
        </authorList>
    </citation>
    <scope>NUCLEOTIDE SEQUENCE [LARGE SCALE GENOMIC DNA]</scope>
    <source>
        <strain evidence="2 3">DSM 19612</strain>
    </source>
</reference>
<name>A0A841Q5E5_9BACI</name>
<evidence type="ECO:0000256" key="1">
    <source>
        <dbReference type="SAM" id="SignalP"/>
    </source>
</evidence>
<dbReference type="PROSITE" id="PS51257">
    <property type="entry name" value="PROKAR_LIPOPROTEIN"/>
    <property type="match status" value="1"/>
</dbReference>
<dbReference type="AlphaFoldDB" id="A0A841Q5E5"/>
<comment type="caution">
    <text evidence="2">The sequence shown here is derived from an EMBL/GenBank/DDBJ whole genome shotgun (WGS) entry which is preliminary data.</text>
</comment>
<keyword evidence="1" id="KW-0732">Signal</keyword>
<gene>
    <name evidence="2" type="ORF">HNQ94_002138</name>
</gene>
<keyword evidence="3" id="KW-1185">Reference proteome</keyword>
<accession>A0A841Q5E5</accession>
<dbReference type="EMBL" id="JACHGH010000005">
    <property type="protein sequence ID" value="MBB6453689.1"/>
    <property type="molecule type" value="Genomic_DNA"/>
</dbReference>